<evidence type="ECO:0000256" key="15">
    <source>
        <dbReference type="ARBA" id="ARBA00023303"/>
    </source>
</evidence>
<evidence type="ECO:0000256" key="9">
    <source>
        <dbReference type="ARBA" id="ARBA00022692"/>
    </source>
</evidence>
<dbReference type="Proteomes" id="UP000596902">
    <property type="component" value="Unassembled WGS sequence"/>
</dbReference>
<dbReference type="EMBL" id="JAAABM010000003">
    <property type="protein sequence ID" value="KAF7679172.1"/>
    <property type="molecule type" value="Genomic_DNA"/>
</dbReference>
<evidence type="ECO:0000256" key="3">
    <source>
        <dbReference type="ARBA" id="ARBA00004305"/>
    </source>
</evidence>
<keyword evidence="12 19" id="KW-1133">Transmembrane helix</keyword>
<keyword evidence="22" id="KW-1185">Reference proteome</keyword>
<keyword evidence="13 17" id="KW-0406">Ion transport</keyword>
<dbReference type="InterPro" id="IPR003280">
    <property type="entry name" value="2pore_dom_K_chnl"/>
</dbReference>
<feature type="compositionally biased region" description="Basic and acidic residues" evidence="18">
    <location>
        <begin position="893"/>
        <end position="911"/>
    </location>
</feature>
<evidence type="ECO:0000256" key="19">
    <source>
        <dbReference type="SAM" id="Phobius"/>
    </source>
</evidence>
<dbReference type="SMART" id="SM00893">
    <property type="entry name" value="ETF"/>
    <property type="match status" value="1"/>
</dbReference>
<accession>A0A8H7BBV1</accession>
<feature type="transmembrane region" description="Helical" evidence="19">
    <location>
        <begin position="766"/>
        <end position="785"/>
    </location>
</feature>
<dbReference type="InterPro" id="IPR033947">
    <property type="entry name" value="ETF_alpha_N"/>
</dbReference>
<dbReference type="FunFam" id="3.40.50.1220:FF:000001">
    <property type="entry name" value="Electron transfer flavoprotein, alpha subunit"/>
    <property type="match status" value="1"/>
</dbReference>
<comment type="similarity">
    <text evidence="17">Belongs to the two pore domain potassium channel (TC 1.A.1.8) family.</text>
</comment>
<comment type="cofactor">
    <cofactor evidence="1">
        <name>FAD</name>
        <dbReference type="ChEBI" id="CHEBI:57692"/>
    </cofactor>
</comment>
<evidence type="ECO:0000256" key="16">
    <source>
        <dbReference type="ARBA" id="ARBA00025416"/>
    </source>
</evidence>
<dbReference type="FunFam" id="1.10.287.70:FF:000182">
    <property type="entry name" value="Outward-rectifier potassium channel TOK1"/>
    <property type="match status" value="1"/>
</dbReference>
<dbReference type="InterPro" id="IPR013099">
    <property type="entry name" value="K_chnl_dom"/>
</dbReference>
<protein>
    <recommendedName>
        <fullName evidence="6">Probable electron transfer flavoprotein subunit alpha, mitochondrial</fullName>
    </recommendedName>
</protein>
<dbReference type="GO" id="GO:0005759">
    <property type="term" value="C:mitochondrial matrix"/>
    <property type="evidence" value="ECO:0007669"/>
    <property type="project" value="UniProtKB-SubCell"/>
</dbReference>
<dbReference type="Pfam" id="PF07885">
    <property type="entry name" value="Ion_trans_2"/>
    <property type="match status" value="2"/>
</dbReference>
<keyword evidence="10" id="KW-0274">FAD</keyword>
<gene>
    <name evidence="21" type="ORF">GT037_002920</name>
</gene>
<evidence type="ECO:0000256" key="14">
    <source>
        <dbReference type="ARBA" id="ARBA00023136"/>
    </source>
</evidence>
<evidence type="ECO:0000313" key="21">
    <source>
        <dbReference type="EMBL" id="KAF7679172.1"/>
    </source>
</evidence>
<dbReference type="CDD" id="cd01715">
    <property type="entry name" value="ETF_alpha"/>
    <property type="match status" value="1"/>
</dbReference>
<evidence type="ECO:0000256" key="8">
    <source>
        <dbReference type="ARBA" id="ARBA00022630"/>
    </source>
</evidence>
<dbReference type="InterPro" id="IPR014731">
    <property type="entry name" value="ETF_asu_C"/>
</dbReference>
<feature type="region of interest" description="Disordered" evidence="18">
    <location>
        <begin position="881"/>
        <end position="911"/>
    </location>
</feature>
<evidence type="ECO:0000256" key="6">
    <source>
        <dbReference type="ARBA" id="ARBA00020656"/>
    </source>
</evidence>
<evidence type="ECO:0000256" key="10">
    <source>
        <dbReference type="ARBA" id="ARBA00022827"/>
    </source>
</evidence>
<dbReference type="SUPFAM" id="SSF52467">
    <property type="entry name" value="DHS-like NAD/FAD-binding domain"/>
    <property type="match status" value="1"/>
</dbReference>
<feature type="transmembrane region" description="Helical" evidence="19">
    <location>
        <begin position="494"/>
        <end position="522"/>
    </location>
</feature>
<comment type="function">
    <text evidence="16">The electron transfer flavoprotein serves as a specific electron acceptor for several dehydrogenases, including five acyl-CoA dehydrogenases, glutaryl-CoA and sarcosine dehydrogenase. It transfers the electrons to the main mitochondrial respiratory chain via ETF-ubiquinone oxidoreductase (ETF dehydrogenase).</text>
</comment>
<dbReference type="PANTHER" id="PTHR43153">
    <property type="entry name" value="ELECTRON TRANSFER FLAVOPROTEIN ALPHA"/>
    <property type="match status" value="1"/>
</dbReference>
<evidence type="ECO:0000256" key="13">
    <source>
        <dbReference type="ARBA" id="ARBA00023065"/>
    </source>
</evidence>
<feature type="transmembrane region" description="Helical" evidence="19">
    <location>
        <begin position="453"/>
        <end position="474"/>
    </location>
</feature>
<comment type="caution">
    <text evidence="21">The sequence shown here is derived from an EMBL/GenBank/DDBJ whole genome shotgun (WGS) entry which is preliminary data.</text>
</comment>
<evidence type="ECO:0000259" key="20">
    <source>
        <dbReference type="SMART" id="SM00893"/>
    </source>
</evidence>
<dbReference type="Gene3D" id="1.10.287.70">
    <property type="match status" value="2"/>
</dbReference>
<dbReference type="SUPFAM" id="SSF81324">
    <property type="entry name" value="Voltage-gated potassium channels"/>
    <property type="match status" value="2"/>
</dbReference>
<dbReference type="InterPro" id="IPR014729">
    <property type="entry name" value="Rossmann-like_a/b/a_fold"/>
</dbReference>
<keyword evidence="8" id="KW-0285">Flavoprotein</keyword>
<feature type="transmembrane region" description="Helical" evidence="19">
    <location>
        <begin position="797"/>
        <end position="815"/>
    </location>
</feature>
<feature type="transmembrane region" description="Helical" evidence="19">
    <location>
        <begin position="738"/>
        <end position="760"/>
    </location>
</feature>
<dbReference type="Gene3D" id="3.40.50.620">
    <property type="entry name" value="HUPs"/>
    <property type="match status" value="1"/>
</dbReference>
<feature type="non-terminal residue" evidence="21">
    <location>
        <position position="1"/>
    </location>
</feature>
<reference evidence="21" key="2">
    <citation type="submission" date="2020-08" db="EMBL/GenBank/DDBJ databases">
        <title>Draft Genome Sequence of Cumin Blight Pathogen Alternaria burnsii.</title>
        <authorList>
            <person name="Feng Z."/>
        </authorList>
    </citation>
    <scope>NUCLEOTIDE SEQUENCE</scope>
    <source>
        <strain evidence="21">CBS107.38</strain>
    </source>
</reference>
<dbReference type="Gene3D" id="3.40.50.1220">
    <property type="entry name" value="TPP-binding domain"/>
    <property type="match status" value="1"/>
</dbReference>
<evidence type="ECO:0000256" key="7">
    <source>
        <dbReference type="ARBA" id="ARBA00022448"/>
    </source>
</evidence>
<reference evidence="21" key="1">
    <citation type="submission" date="2020-01" db="EMBL/GenBank/DDBJ databases">
        <authorList>
            <person name="Feng Z.H.Z."/>
        </authorList>
    </citation>
    <scope>NUCLEOTIDE SEQUENCE</scope>
    <source>
        <strain evidence="21">CBS107.38</strain>
    </source>
</reference>
<sequence length="1018" mass="113064">MFAAARQSALRTARTQLRQSQPTVVPQYSAFARFASTFAILEQKEGKIVSQSLAAITAGTKLGGSITAFVAGSGVKSAADEAAKSKGVEKVIYVENGAYDRCLPENYAPLLVENIKKGGYTHVVAGHSAFGKNIMPRVSALLDTQQISDITDIEGEDTFVRPIYAGNAIMTVQSSDSTKVITVRGTAFPAPETEGGNATVEEGIDPKAECSTEWISEDLQKSDRPDLGSAEKVVSGGRGLKSKEEFDKLMPPLADALGAAIGASRAAVDSGFADNSLQVGQTGKNVAPQLYLCAGISGAIQHLAGMKDSKVIAAINKDAEAPIFQVADVGLVGDLFEKVPELTEKLKSHNRRRWWNVWKKWEGQDSDWWFASTGIPLLAATLGPLANVSSIAALVTPWRQQNIIDGVRVSDFEGVPFGDPRWCYWINVASLICGFLGNLFLLLNFTQRIRYTIALPVTVVLWYLSSAFLIAITICMNTYQPPIRPEQGYTQGFWYAIAAAAFYTICSMILMVNMLGFFLGHYPENFALSDSQRTLILQTMAFFIWLGGGAAIFAKLEQDAGEDSWRFADALYFCDATILTVGFGDLVPTTDVTRGIVFPYSVGGTITLALIVSSLYTAVRELGDEKIVQKHVDRMRERVAERTVTNSFDLRHREREAHHLIRKRKLGFPRISAPTEPRPLRTLVGESVQRTSTIPRVAHAFGIASSKPKIMLLKEEKDRFEAMRKIQADSQKFKRWMALFWSVTTFSILWCVGAVVFWVTEEETLNLTYFQSLYFCYVSLLTIGYGDLAPRSNSGRCFFVIWSLIAVPTMTILVSDLGDTVVANFKRWSDELADFTVLPKAGIWRSFLNKHPWLLRWLQQWTEYRASKKRLIRGFSIADPRSEDSSATSSDLQNREDILNDPEHREEATDLELTRHPTVLALANEAETDITNPPTRASLTRRLALSIQKVSLDLKTDGKRYTYEEWVEFTRLIRLTSPERLDRDLGSGATTFDEENEEGLVNWDWIGNDSPMVSGISE</sequence>
<feature type="transmembrane region" description="Helical" evidence="19">
    <location>
        <begin position="424"/>
        <end position="446"/>
    </location>
</feature>
<dbReference type="GO" id="GO:0009055">
    <property type="term" value="F:electron transfer activity"/>
    <property type="evidence" value="ECO:0007669"/>
    <property type="project" value="InterPro"/>
</dbReference>
<dbReference type="GeneID" id="62201145"/>
<evidence type="ECO:0000256" key="17">
    <source>
        <dbReference type="RuleBase" id="RU003857"/>
    </source>
</evidence>
<comment type="subcellular location">
    <subcellularLocation>
        <location evidence="2">Membrane</location>
        <topology evidence="2">Multi-pass membrane protein</topology>
    </subcellularLocation>
    <subcellularLocation>
        <location evidence="3">Mitochondrion matrix</location>
    </subcellularLocation>
</comment>
<dbReference type="FunFam" id="3.40.50.620:FF:000041">
    <property type="entry name" value="Electron transfer flavoprotein alpha subunit"/>
    <property type="match status" value="1"/>
</dbReference>
<feature type="transmembrane region" description="Helical" evidence="19">
    <location>
        <begin position="597"/>
        <end position="619"/>
    </location>
</feature>
<keyword evidence="15 17" id="KW-0407">Ion channel</keyword>
<dbReference type="RefSeq" id="XP_038789245.1">
    <property type="nucleotide sequence ID" value="XM_038927967.1"/>
</dbReference>
<evidence type="ECO:0000256" key="1">
    <source>
        <dbReference type="ARBA" id="ARBA00001974"/>
    </source>
</evidence>
<dbReference type="InterPro" id="IPR029035">
    <property type="entry name" value="DHS-like_NAD/FAD-binding_dom"/>
</dbReference>
<dbReference type="PANTHER" id="PTHR43153:SF1">
    <property type="entry name" value="ELECTRON TRANSFER FLAVOPROTEIN SUBUNIT ALPHA, MITOCHONDRIAL"/>
    <property type="match status" value="1"/>
</dbReference>
<feature type="domain" description="Electron transfer flavoprotein alpha/beta-subunit N-terminal" evidence="20">
    <location>
        <begin position="37"/>
        <end position="223"/>
    </location>
</feature>
<dbReference type="InterPro" id="IPR001308">
    <property type="entry name" value="ETF_a/FixB"/>
</dbReference>
<dbReference type="AlphaFoldDB" id="A0A8H7BBV1"/>
<dbReference type="GO" id="GO:0016020">
    <property type="term" value="C:membrane"/>
    <property type="evidence" value="ECO:0007669"/>
    <property type="project" value="UniProtKB-SubCell"/>
</dbReference>
<comment type="similarity">
    <text evidence="4">Belongs to the ETF alpha-subunit/FixB family.</text>
</comment>
<evidence type="ECO:0000256" key="18">
    <source>
        <dbReference type="SAM" id="MobiDB-lite"/>
    </source>
</evidence>
<name>A0A8H7BBV1_9PLEO</name>
<evidence type="ECO:0000256" key="4">
    <source>
        <dbReference type="ARBA" id="ARBA00005817"/>
    </source>
</evidence>
<dbReference type="Pfam" id="PF00766">
    <property type="entry name" value="ETF_alpha"/>
    <property type="match status" value="1"/>
</dbReference>
<keyword evidence="9 17" id="KW-0812">Transmembrane</keyword>
<keyword evidence="7 17" id="KW-0813">Transport</keyword>
<keyword evidence="11" id="KW-0249">Electron transport</keyword>
<feature type="transmembrane region" description="Helical" evidence="19">
    <location>
        <begin position="534"/>
        <end position="554"/>
    </location>
</feature>
<organism evidence="21 22">
    <name type="scientific">Alternaria burnsii</name>
    <dbReference type="NCBI Taxonomy" id="1187904"/>
    <lineage>
        <taxon>Eukaryota</taxon>
        <taxon>Fungi</taxon>
        <taxon>Dikarya</taxon>
        <taxon>Ascomycota</taxon>
        <taxon>Pezizomycotina</taxon>
        <taxon>Dothideomycetes</taxon>
        <taxon>Pleosporomycetidae</taxon>
        <taxon>Pleosporales</taxon>
        <taxon>Pleosporineae</taxon>
        <taxon>Pleosporaceae</taxon>
        <taxon>Alternaria</taxon>
        <taxon>Alternaria sect. Alternaria</taxon>
    </lineage>
</organism>
<evidence type="ECO:0000256" key="11">
    <source>
        <dbReference type="ARBA" id="ARBA00022982"/>
    </source>
</evidence>
<evidence type="ECO:0000256" key="5">
    <source>
        <dbReference type="ARBA" id="ARBA00011355"/>
    </source>
</evidence>
<comment type="subunit">
    <text evidence="5">Heterodimer of an alpha and a beta subunit.</text>
</comment>
<dbReference type="GO" id="GO:0005267">
    <property type="term" value="F:potassium channel activity"/>
    <property type="evidence" value="ECO:0007669"/>
    <property type="project" value="InterPro"/>
</dbReference>
<proteinExistence type="inferred from homology"/>
<dbReference type="GO" id="GO:0050660">
    <property type="term" value="F:flavin adenine dinucleotide binding"/>
    <property type="evidence" value="ECO:0007669"/>
    <property type="project" value="InterPro"/>
</dbReference>
<dbReference type="SUPFAM" id="SSF52402">
    <property type="entry name" value="Adenine nucleotide alpha hydrolases-like"/>
    <property type="match status" value="1"/>
</dbReference>
<evidence type="ECO:0000256" key="12">
    <source>
        <dbReference type="ARBA" id="ARBA00022989"/>
    </source>
</evidence>
<keyword evidence="14 19" id="KW-0472">Membrane</keyword>
<dbReference type="Pfam" id="PF01012">
    <property type="entry name" value="ETF"/>
    <property type="match status" value="1"/>
</dbReference>
<evidence type="ECO:0000313" key="22">
    <source>
        <dbReference type="Proteomes" id="UP000596902"/>
    </source>
</evidence>
<dbReference type="GO" id="GO:0033539">
    <property type="term" value="P:fatty acid beta-oxidation using acyl-CoA dehydrogenase"/>
    <property type="evidence" value="ECO:0007669"/>
    <property type="project" value="TreeGrafter"/>
</dbReference>
<dbReference type="PRINTS" id="PR01333">
    <property type="entry name" value="2POREKCHANEL"/>
</dbReference>
<evidence type="ECO:0000256" key="2">
    <source>
        <dbReference type="ARBA" id="ARBA00004141"/>
    </source>
</evidence>
<dbReference type="InterPro" id="IPR014730">
    <property type="entry name" value="ETF_a/b_N"/>
</dbReference>